<keyword evidence="3" id="KW-1185">Reference proteome</keyword>
<evidence type="ECO:0000313" key="2">
    <source>
        <dbReference type="EMBL" id="EMA29412.1"/>
    </source>
</evidence>
<protein>
    <submittedName>
        <fullName evidence="2">Uncharacterized protein</fullName>
    </submittedName>
</protein>
<accession>M0L746</accession>
<dbReference type="AlphaFoldDB" id="M0L746"/>
<dbReference type="Proteomes" id="UP000011607">
    <property type="component" value="Unassembled WGS sequence"/>
</dbReference>
<evidence type="ECO:0000313" key="3">
    <source>
        <dbReference type="Proteomes" id="UP000011607"/>
    </source>
</evidence>
<feature type="transmembrane region" description="Helical" evidence="1">
    <location>
        <begin position="12"/>
        <end position="32"/>
    </location>
</feature>
<dbReference type="RefSeq" id="WP_006674308.1">
    <property type="nucleotide sequence ID" value="NZ_AOMA01000183.1"/>
</dbReference>
<dbReference type="EMBL" id="AOMA01000183">
    <property type="protein sequence ID" value="EMA29412.1"/>
    <property type="molecule type" value="Genomic_DNA"/>
</dbReference>
<comment type="caution">
    <text evidence="2">The sequence shown here is derived from an EMBL/GenBank/DDBJ whole genome shotgun (WGS) entry which is preliminary data.</text>
</comment>
<keyword evidence="1" id="KW-1133">Transmembrane helix</keyword>
<keyword evidence="1" id="KW-0472">Membrane</keyword>
<proteinExistence type="predicted"/>
<evidence type="ECO:0000256" key="1">
    <source>
        <dbReference type="SAM" id="Phobius"/>
    </source>
</evidence>
<feature type="transmembrane region" description="Helical" evidence="1">
    <location>
        <begin position="96"/>
        <end position="114"/>
    </location>
</feature>
<sequence>MADTIDVETVGFVALSVVTVALALFLLSRLVGDIKQETTTTQKEKALITMGGASLFGNGLVVSQPAYVLSGGLFAIVGMARMTSDRFDQWAENRHLFVLLAAAFVTGAFFYDTWEGAVPAWFP</sequence>
<keyword evidence="1" id="KW-0812">Transmembrane</keyword>
<name>M0L746_9EURY</name>
<organism evidence="2 3">
    <name type="scientific">Halobiforma nitratireducens JCM 10879</name>
    <dbReference type="NCBI Taxonomy" id="1227454"/>
    <lineage>
        <taxon>Archaea</taxon>
        <taxon>Methanobacteriati</taxon>
        <taxon>Methanobacteriota</taxon>
        <taxon>Stenosarchaea group</taxon>
        <taxon>Halobacteria</taxon>
        <taxon>Halobacteriales</taxon>
        <taxon>Natrialbaceae</taxon>
        <taxon>Halobiforma</taxon>
    </lineage>
</organism>
<reference evidence="2 3" key="1">
    <citation type="journal article" date="2014" name="PLoS Genet.">
        <title>Phylogenetically driven sequencing of extremely halophilic archaea reveals strategies for static and dynamic osmo-response.</title>
        <authorList>
            <person name="Becker E.A."/>
            <person name="Seitzer P.M."/>
            <person name="Tritt A."/>
            <person name="Larsen D."/>
            <person name="Krusor M."/>
            <person name="Yao A.I."/>
            <person name="Wu D."/>
            <person name="Madern D."/>
            <person name="Eisen J.A."/>
            <person name="Darling A.E."/>
            <person name="Facciotti M.T."/>
        </authorList>
    </citation>
    <scope>NUCLEOTIDE SEQUENCE [LARGE SCALE GENOMIC DNA]</scope>
    <source>
        <strain evidence="2 3">JCM 10879</strain>
    </source>
</reference>
<gene>
    <name evidence="2" type="ORF">C446_17157</name>
</gene>